<dbReference type="GO" id="GO:0010089">
    <property type="term" value="P:xylem development"/>
    <property type="evidence" value="ECO:0007669"/>
    <property type="project" value="InterPro"/>
</dbReference>
<dbReference type="EMBL" id="CACTIH010009041">
    <property type="protein sequence ID" value="CAA3020630.1"/>
    <property type="molecule type" value="Genomic_DNA"/>
</dbReference>
<evidence type="ECO:0000313" key="2">
    <source>
        <dbReference type="EMBL" id="CAA3020630.1"/>
    </source>
</evidence>
<dbReference type="PANTHER" id="PTHR33974">
    <property type="entry name" value="VASCULAR-RELATED UNKNOWN PROTEIN 1-RELATED"/>
    <property type="match status" value="1"/>
</dbReference>
<dbReference type="Proteomes" id="UP000594638">
    <property type="component" value="Unassembled WGS sequence"/>
</dbReference>
<comment type="caution">
    <text evidence="2">The sequence shown here is derived from an EMBL/GenBank/DDBJ whole genome shotgun (WGS) entry which is preliminary data.</text>
</comment>
<feature type="region of interest" description="Disordered" evidence="1">
    <location>
        <begin position="1"/>
        <end position="23"/>
    </location>
</feature>
<sequence>MEGPVSSLIKNQVFSNERADASEESGWTAYLEDFSLNQTKHSPSSCSLDSFGSPSLVSDAAWNGSKNNQVGPCSSLFGSQFPKRLNFKNHRMSKKISCDDLEDTASSPVNSPKVSSNWKLVDTNHRRSDDSIADLVVGKQDGFDNSSEFQRNNMNIADGRNIEGMDLQKKGLCLMPMSVFVDYLG</sequence>
<dbReference type="OrthoDB" id="779856at2759"/>
<reference evidence="2 3" key="1">
    <citation type="submission" date="2019-12" db="EMBL/GenBank/DDBJ databases">
        <authorList>
            <person name="Alioto T."/>
            <person name="Alioto T."/>
            <person name="Gomez Garrido J."/>
        </authorList>
    </citation>
    <scope>NUCLEOTIDE SEQUENCE [LARGE SCALE GENOMIC DNA]</scope>
</reference>
<name>A0A8S0UVE3_OLEEU</name>
<accession>A0A8S0UVE3</accession>
<organism evidence="2 3">
    <name type="scientific">Olea europaea subsp. europaea</name>
    <dbReference type="NCBI Taxonomy" id="158383"/>
    <lineage>
        <taxon>Eukaryota</taxon>
        <taxon>Viridiplantae</taxon>
        <taxon>Streptophyta</taxon>
        <taxon>Embryophyta</taxon>
        <taxon>Tracheophyta</taxon>
        <taxon>Spermatophyta</taxon>
        <taxon>Magnoliopsida</taxon>
        <taxon>eudicotyledons</taxon>
        <taxon>Gunneridae</taxon>
        <taxon>Pentapetalae</taxon>
        <taxon>asterids</taxon>
        <taxon>lamiids</taxon>
        <taxon>Lamiales</taxon>
        <taxon>Oleaceae</taxon>
        <taxon>Oleeae</taxon>
        <taxon>Olea</taxon>
    </lineage>
</organism>
<protein>
    <submittedName>
        <fullName evidence="2">Uncharacterized protein</fullName>
    </submittedName>
</protein>
<dbReference type="Gramene" id="OE9A034933T1">
    <property type="protein sequence ID" value="OE9A034933C1"/>
    <property type="gene ID" value="OE9A034933"/>
</dbReference>
<dbReference type="AlphaFoldDB" id="A0A8S0UVE3"/>
<dbReference type="InterPro" id="IPR039280">
    <property type="entry name" value="VUP"/>
</dbReference>
<evidence type="ECO:0000313" key="3">
    <source>
        <dbReference type="Proteomes" id="UP000594638"/>
    </source>
</evidence>
<keyword evidence="3" id="KW-1185">Reference proteome</keyword>
<gene>
    <name evidence="2" type="ORF">OLEA9_A034933</name>
</gene>
<dbReference type="PANTHER" id="PTHR33974:SF2">
    <property type="entry name" value="VASCULAR-RELATED UNKNOWN PROTEIN 1"/>
    <property type="match status" value="1"/>
</dbReference>
<proteinExistence type="predicted"/>
<evidence type="ECO:0000256" key="1">
    <source>
        <dbReference type="SAM" id="MobiDB-lite"/>
    </source>
</evidence>